<dbReference type="EMBL" id="CAJVPI010000902">
    <property type="protein sequence ID" value="CAG8581158.1"/>
    <property type="molecule type" value="Genomic_DNA"/>
</dbReference>
<gene>
    <name evidence="1" type="ORF">PBRASI_LOCUS6625</name>
</gene>
<proteinExistence type="predicted"/>
<evidence type="ECO:0000313" key="1">
    <source>
        <dbReference type="EMBL" id="CAG8581158.1"/>
    </source>
</evidence>
<dbReference type="AlphaFoldDB" id="A0A9N9G6U3"/>
<protein>
    <submittedName>
        <fullName evidence="1">3349_t:CDS:1</fullName>
    </submittedName>
</protein>
<comment type="caution">
    <text evidence="1">The sequence shown here is derived from an EMBL/GenBank/DDBJ whole genome shotgun (WGS) entry which is preliminary data.</text>
</comment>
<accession>A0A9N9G6U3</accession>
<sequence>MRGNYPYGRSELEKLIKDNLADRGMVVLKMAYTKIKSEPQLRTSHSS</sequence>
<organism evidence="1 2">
    <name type="scientific">Paraglomus brasilianum</name>
    <dbReference type="NCBI Taxonomy" id="144538"/>
    <lineage>
        <taxon>Eukaryota</taxon>
        <taxon>Fungi</taxon>
        <taxon>Fungi incertae sedis</taxon>
        <taxon>Mucoromycota</taxon>
        <taxon>Glomeromycotina</taxon>
        <taxon>Glomeromycetes</taxon>
        <taxon>Paraglomerales</taxon>
        <taxon>Paraglomeraceae</taxon>
        <taxon>Paraglomus</taxon>
    </lineage>
</organism>
<reference evidence="1" key="1">
    <citation type="submission" date="2021-06" db="EMBL/GenBank/DDBJ databases">
        <authorList>
            <person name="Kallberg Y."/>
            <person name="Tangrot J."/>
            <person name="Rosling A."/>
        </authorList>
    </citation>
    <scope>NUCLEOTIDE SEQUENCE</scope>
    <source>
        <strain evidence="1">BR232B</strain>
    </source>
</reference>
<keyword evidence="2" id="KW-1185">Reference proteome</keyword>
<name>A0A9N9G6U3_9GLOM</name>
<evidence type="ECO:0000313" key="2">
    <source>
        <dbReference type="Proteomes" id="UP000789739"/>
    </source>
</evidence>
<dbReference type="Proteomes" id="UP000789739">
    <property type="component" value="Unassembled WGS sequence"/>
</dbReference>